<organism evidence="8 9">
    <name type="scientific">Halonatronomonas betaini</name>
    <dbReference type="NCBI Taxonomy" id="2778430"/>
    <lineage>
        <taxon>Bacteria</taxon>
        <taxon>Bacillati</taxon>
        <taxon>Bacillota</taxon>
        <taxon>Clostridia</taxon>
        <taxon>Halanaerobiales</taxon>
        <taxon>Halarsenatibacteraceae</taxon>
        <taxon>Halonatronomonas</taxon>
    </lineage>
</organism>
<dbReference type="GO" id="GO:0006000">
    <property type="term" value="P:fructose metabolic process"/>
    <property type="evidence" value="ECO:0007669"/>
    <property type="project" value="UniProtKB-ARBA"/>
</dbReference>
<name>A0A931AVY7_9FIRM</name>
<evidence type="ECO:0000256" key="3">
    <source>
        <dbReference type="ARBA" id="ARBA00022741"/>
    </source>
</evidence>
<dbReference type="InterPro" id="IPR011611">
    <property type="entry name" value="PfkB_dom"/>
</dbReference>
<dbReference type="SUPFAM" id="SSF53613">
    <property type="entry name" value="Ribokinase-like"/>
    <property type="match status" value="1"/>
</dbReference>
<evidence type="ECO:0000259" key="7">
    <source>
        <dbReference type="Pfam" id="PF00294"/>
    </source>
</evidence>
<dbReference type="InterPro" id="IPR002173">
    <property type="entry name" value="Carboh/pur_kinase_PfkB_CS"/>
</dbReference>
<keyword evidence="5" id="KW-0067">ATP-binding</keyword>
<evidence type="ECO:0000313" key="9">
    <source>
        <dbReference type="Proteomes" id="UP000621436"/>
    </source>
</evidence>
<dbReference type="PANTHER" id="PTHR43085:SF1">
    <property type="entry name" value="PSEUDOURIDINE KINASE-RELATED"/>
    <property type="match status" value="1"/>
</dbReference>
<dbReference type="GO" id="GO:0005524">
    <property type="term" value="F:ATP binding"/>
    <property type="evidence" value="ECO:0007669"/>
    <property type="project" value="UniProtKB-KW"/>
</dbReference>
<keyword evidence="3" id="KW-0547">Nucleotide-binding</keyword>
<accession>A0A931AVY7</accession>
<dbReference type="Pfam" id="PF00294">
    <property type="entry name" value="PfkB"/>
    <property type="match status" value="1"/>
</dbReference>
<keyword evidence="2 6" id="KW-0808">Transferase</keyword>
<evidence type="ECO:0000256" key="6">
    <source>
        <dbReference type="RuleBase" id="RU003704"/>
    </source>
</evidence>
<dbReference type="CDD" id="cd01167">
    <property type="entry name" value="bac_FRK"/>
    <property type="match status" value="1"/>
</dbReference>
<protein>
    <submittedName>
        <fullName evidence="8">Carbohydrate kinase</fullName>
    </submittedName>
</protein>
<dbReference type="EMBL" id="JADPIE010000001">
    <property type="protein sequence ID" value="MBF8435803.1"/>
    <property type="molecule type" value="Genomic_DNA"/>
</dbReference>
<proteinExistence type="inferred from homology"/>
<comment type="caution">
    <text evidence="8">The sequence shown here is derived from an EMBL/GenBank/DDBJ whole genome shotgun (WGS) entry which is preliminary data.</text>
</comment>
<dbReference type="PANTHER" id="PTHR43085">
    <property type="entry name" value="HEXOKINASE FAMILY MEMBER"/>
    <property type="match status" value="1"/>
</dbReference>
<feature type="domain" description="Carbohydrate kinase PfkB" evidence="7">
    <location>
        <begin position="1"/>
        <end position="317"/>
    </location>
</feature>
<dbReference type="PROSITE" id="PS00584">
    <property type="entry name" value="PFKB_KINASES_2"/>
    <property type="match status" value="1"/>
</dbReference>
<sequence length="322" mass="35589">MPDIITMGELLIDFIPYEKDCKLKDVDKFSKAAGGAPANVAAALGRIGCSTGFIGMIGKDSFGDFLLDTMAEQGVNIQQIIRTDEAMTTLAFVSLQADGERDFAFYRKPGADMLLKQDEIDLDYLKSADIFHFGTISLTDEPVRSTTKFLVQKAKENGSLITFDPNIRIALWDHELDKLKQEYLKVLPDVDLLKLNIEELRKLHPDQTSKLDDQINLENLKAVAKSIFAQGPKYIVITDGSNGSYFISENHAFHAKTEKIKALDTTGAGDAFMAGILSKLIAKDNLEDLNWESALKRANKFGAITCSRYGAIPALPDKDDLD</sequence>
<gene>
    <name evidence="8" type="ORF">I0Q91_01815</name>
</gene>
<dbReference type="GO" id="GO:0008865">
    <property type="term" value="F:fructokinase activity"/>
    <property type="evidence" value="ECO:0007669"/>
    <property type="project" value="UniProtKB-ARBA"/>
</dbReference>
<dbReference type="Proteomes" id="UP000621436">
    <property type="component" value="Unassembled WGS sequence"/>
</dbReference>
<evidence type="ECO:0000313" key="8">
    <source>
        <dbReference type="EMBL" id="MBF8435803.1"/>
    </source>
</evidence>
<dbReference type="PRINTS" id="PR00990">
    <property type="entry name" value="RIBOKINASE"/>
</dbReference>
<dbReference type="Gene3D" id="3.40.1190.20">
    <property type="match status" value="1"/>
</dbReference>
<evidence type="ECO:0000256" key="5">
    <source>
        <dbReference type="ARBA" id="ARBA00022840"/>
    </source>
</evidence>
<dbReference type="InterPro" id="IPR029056">
    <property type="entry name" value="Ribokinase-like"/>
</dbReference>
<dbReference type="PROSITE" id="PS00583">
    <property type="entry name" value="PFKB_KINASES_1"/>
    <property type="match status" value="1"/>
</dbReference>
<dbReference type="InterPro" id="IPR002139">
    <property type="entry name" value="Ribo/fructo_kinase"/>
</dbReference>
<dbReference type="AlphaFoldDB" id="A0A931AVY7"/>
<keyword evidence="4 6" id="KW-0418">Kinase</keyword>
<reference evidence="8" key="1">
    <citation type="submission" date="2020-11" db="EMBL/GenBank/DDBJ databases">
        <title>Halonatronomonas betainensis gen. nov., sp. nov. a novel haloalkaliphilic representative of the family Halanaerobiacae capable of betaine degradation.</title>
        <authorList>
            <person name="Boltyanskaya Y."/>
            <person name="Kevbrin V."/>
            <person name="Detkova E."/>
            <person name="Grouzdev D.S."/>
            <person name="Koziaeva V."/>
            <person name="Zhilina T."/>
        </authorList>
    </citation>
    <scope>NUCLEOTIDE SEQUENCE</scope>
    <source>
        <strain evidence="8">Z-7014</strain>
    </source>
</reference>
<evidence type="ECO:0000256" key="2">
    <source>
        <dbReference type="ARBA" id="ARBA00022679"/>
    </source>
</evidence>
<keyword evidence="9" id="KW-1185">Reference proteome</keyword>
<evidence type="ECO:0000256" key="1">
    <source>
        <dbReference type="ARBA" id="ARBA00010688"/>
    </source>
</evidence>
<dbReference type="InterPro" id="IPR050306">
    <property type="entry name" value="PfkB_Carbo_kinase"/>
</dbReference>
<comment type="similarity">
    <text evidence="1 6">Belongs to the carbohydrate kinase PfkB family.</text>
</comment>
<dbReference type="RefSeq" id="WP_270452480.1">
    <property type="nucleotide sequence ID" value="NZ_JADPIE010000001.1"/>
</dbReference>
<evidence type="ECO:0000256" key="4">
    <source>
        <dbReference type="ARBA" id="ARBA00022777"/>
    </source>
</evidence>